<keyword evidence="7" id="KW-0496">Mitochondrion</keyword>
<evidence type="ECO:0000313" key="9">
    <source>
        <dbReference type="EMBL" id="KIW66882.1"/>
    </source>
</evidence>
<dbReference type="Proteomes" id="UP000054266">
    <property type="component" value="Unassembled WGS sequence"/>
</dbReference>
<gene>
    <name evidence="9" type="ORF">PV04_06172</name>
</gene>
<dbReference type="EMBL" id="KN846959">
    <property type="protein sequence ID" value="KIW66882.1"/>
    <property type="molecule type" value="Genomic_DNA"/>
</dbReference>
<accession>A0A0D2DXN1</accession>
<keyword evidence="3" id="KW-0813">Transport</keyword>
<protein>
    <submittedName>
        <fullName evidence="9">Uncharacterized protein</fullName>
    </submittedName>
</protein>
<evidence type="ECO:0000256" key="4">
    <source>
        <dbReference type="ARBA" id="ARBA00022660"/>
    </source>
</evidence>
<dbReference type="PANTHER" id="PTHR12653">
    <property type="entry name" value="NADH-UBIQUINONE OXIDOREDUCTASE 13 KD-B SUBUNIT"/>
    <property type="match status" value="1"/>
</dbReference>
<dbReference type="PANTHER" id="PTHR12653:SF0">
    <property type="entry name" value="NADH DEHYDROGENASE [UBIQUINONE] 1 ALPHA SUBCOMPLEX SUBUNIT 5"/>
    <property type="match status" value="1"/>
</dbReference>
<evidence type="ECO:0000256" key="1">
    <source>
        <dbReference type="ARBA" id="ARBA00004443"/>
    </source>
</evidence>
<evidence type="ECO:0000256" key="2">
    <source>
        <dbReference type="ARBA" id="ARBA00010261"/>
    </source>
</evidence>
<evidence type="ECO:0000313" key="10">
    <source>
        <dbReference type="Proteomes" id="UP000054266"/>
    </source>
</evidence>
<evidence type="ECO:0000256" key="6">
    <source>
        <dbReference type="ARBA" id="ARBA00022982"/>
    </source>
</evidence>
<sequence length="239" mass="27092">MRATSRLFATVKSASKYLEPNTPTGLTGLTTHPSPRPALVWTYQQTLKKLEQLPKSSVYRQSTEALTKHRLEIVESTKPEGYDQWLGKVRKQIEANPKAYSQLLKEDGSLASEKPHVVQIDNWNGQISRADAHPEGTNNMSQAERKARAVEEELRVKNLEEKEGELPTVEDLDVEPPLTKEQINAIETKIGAGLIEEVISVAEGELLLVDEMLRHQVWDELEEKTPPGQWKYFERGDRV</sequence>
<keyword evidence="6" id="KW-0249">Electron transport</keyword>
<reference evidence="9 10" key="1">
    <citation type="submission" date="2015-01" db="EMBL/GenBank/DDBJ databases">
        <title>The Genome Sequence of Capronia semiimmersa CBS27337.</title>
        <authorList>
            <consortium name="The Broad Institute Genomics Platform"/>
            <person name="Cuomo C."/>
            <person name="de Hoog S."/>
            <person name="Gorbushina A."/>
            <person name="Stielow B."/>
            <person name="Teixiera M."/>
            <person name="Abouelleil A."/>
            <person name="Chapman S.B."/>
            <person name="Priest M."/>
            <person name="Young S.K."/>
            <person name="Wortman J."/>
            <person name="Nusbaum C."/>
            <person name="Birren B."/>
        </authorList>
    </citation>
    <scope>NUCLEOTIDE SEQUENCE [LARGE SCALE GENOMIC DNA]</scope>
    <source>
        <strain evidence="9 10">CBS 27337</strain>
    </source>
</reference>
<name>A0A0D2DXN1_9EURO</name>
<comment type="subcellular location">
    <subcellularLocation>
        <location evidence="1">Mitochondrion inner membrane</location>
        <topology evidence="1">Peripheral membrane protein</topology>
        <orientation evidence="1">Matrix side</orientation>
    </subcellularLocation>
</comment>
<dbReference type="GO" id="GO:0022904">
    <property type="term" value="P:respiratory electron transport chain"/>
    <property type="evidence" value="ECO:0007669"/>
    <property type="project" value="InterPro"/>
</dbReference>
<evidence type="ECO:0000256" key="7">
    <source>
        <dbReference type="ARBA" id="ARBA00023128"/>
    </source>
</evidence>
<dbReference type="AlphaFoldDB" id="A0A0D2DXN1"/>
<evidence type="ECO:0000256" key="5">
    <source>
        <dbReference type="ARBA" id="ARBA00022792"/>
    </source>
</evidence>
<keyword evidence="5" id="KW-0999">Mitochondrion inner membrane</keyword>
<evidence type="ECO:0000256" key="8">
    <source>
        <dbReference type="ARBA" id="ARBA00023136"/>
    </source>
</evidence>
<dbReference type="Pfam" id="PF04716">
    <property type="entry name" value="ETC_C1_NDUFA5"/>
    <property type="match status" value="1"/>
</dbReference>
<dbReference type="GO" id="GO:0005743">
    <property type="term" value="C:mitochondrial inner membrane"/>
    <property type="evidence" value="ECO:0007669"/>
    <property type="project" value="UniProtKB-SubCell"/>
</dbReference>
<keyword evidence="10" id="KW-1185">Reference proteome</keyword>
<comment type="similarity">
    <text evidence="2">Belongs to the complex I NDUFA5 subunit family.</text>
</comment>
<dbReference type="HOGENOM" id="CLU_084284_0_0_1"/>
<evidence type="ECO:0000256" key="3">
    <source>
        <dbReference type="ARBA" id="ARBA00022448"/>
    </source>
</evidence>
<dbReference type="STRING" id="5601.A0A0D2DXN1"/>
<proteinExistence type="inferred from homology"/>
<organism evidence="9 10">
    <name type="scientific">Phialophora macrospora</name>
    <dbReference type="NCBI Taxonomy" id="1851006"/>
    <lineage>
        <taxon>Eukaryota</taxon>
        <taxon>Fungi</taxon>
        <taxon>Dikarya</taxon>
        <taxon>Ascomycota</taxon>
        <taxon>Pezizomycotina</taxon>
        <taxon>Eurotiomycetes</taxon>
        <taxon>Chaetothyriomycetidae</taxon>
        <taxon>Chaetothyriales</taxon>
        <taxon>Herpotrichiellaceae</taxon>
        <taxon>Phialophora</taxon>
    </lineage>
</organism>
<dbReference type="InterPro" id="IPR006806">
    <property type="entry name" value="NDUFA5"/>
</dbReference>
<keyword evidence="8" id="KW-0472">Membrane</keyword>
<keyword evidence="4" id="KW-0679">Respiratory chain</keyword>